<evidence type="ECO:0000313" key="2">
    <source>
        <dbReference type="EMBL" id="CAD0321948.1"/>
    </source>
</evidence>
<dbReference type="Proteomes" id="UP000515493">
    <property type="component" value="Chromosome"/>
</dbReference>
<protein>
    <submittedName>
        <fullName evidence="2">Uncharacterized protein</fullName>
    </submittedName>
</protein>
<organism evidence="2">
    <name type="scientific">Xanthomonas euroxanthea</name>
    <dbReference type="NCBI Taxonomy" id="2259622"/>
    <lineage>
        <taxon>Bacteria</taxon>
        <taxon>Pseudomonadati</taxon>
        <taxon>Pseudomonadota</taxon>
        <taxon>Gammaproteobacteria</taxon>
        <taxon>Lysobacterales</taxon>
        <taxon>Lysobacteraceae</taxon>
        <taxon>Xanthomonas</taxon>
    </lineage>
</organism>
<gene>
    <name evidence="2" type="ORF">XSP_001528</name>
</gene>
<dbReference type="GeneID" id="79388856"/>
<dbReference type="EMBL" id="LR861803">
    <property type="protein sequence ID" value="CAD1790141.1"/>
    <property type="molecule type" value="Genomic_DNA"/>
</dbReference>
<reference evidence="2 4" key="1">
    <citation type="submission" date="2020-07" db="EMBL/GenBank/DDBJ databases">
        <authorList>
            <person name="Teixeira M."/>
        </authorList>
    </citation>
    <scope>NUCLEOTIDE SEQUENCE</scope>
    <source>
        <strain evidence="3">1</strain>
        <strain evidence="2">Xanthomonas sp. CPBF 367</strain>
    </source>
</reference>
<sequence length="56" mass="5983">MQEPNKSALILLQQEATELLALFDQLRGDAAPAHEPVNVVADGPAGRTEQTARVSN</sequence>
<evidence type="ECO:0000313" key="3">
    <source>
        <dbReference type="EMBL" id="CAD1790141.1"/>
    </source>
</evidence>
<dbReference type="EMBL" id="LR824641">
    <property type="protein sequence ID" value="CAD0321948.1"/>
    <property type="molecule type" value="Genomic_DNA"/>
</dbReference>
<dbReference type="AlphaFoldDB" id="A0A8E4G502"/>
<proteinExistence type="predicted"/>
<dbReference type="KEGG" id="xeu:XSP_001528"/>
<name>A0A8E4G502_9XANT</name>
<dbReference type="RefSeq" id="WP_167765148.1">
    <property type="nucleotide sequence ID" value="NZ_JAATIU010000001.1"/>
</dbReference>
<evidence type="ECO:0000256" key="1">
    <source>
        <dbReference type="SAM" id="MobiDB-lite"/>
    </source>
</evidence>
<evidence type="ECO:0000313" key="4">
    <source>
        <dbReference type="Proteomes" id="UP000515493"/>
    </source>
</evidence>
<accession>A0A8E4G502</accession>
<feature type="region of interest" description="Disordered" evidence="1">
    <location>
        <begin position="34"/>
        <end position="56"/>
    </location>
</feature>